<dbReference type="AlphaFoldDB" id="A0A0C2YDB9"/>
<reference evidence="2" key="2">
    <citation type="submission" date="2015-01" db="EMBL/GenBank/DDBJ databases">
        <title>Evolutionary Origins and Diversification of the Mycorrhizal Mutualists.</title>
        <authorList>
            <consortium name="DOE Joint Genome Institute"/>
            <consortium name="Mycorrhizal Genomics Consortium"/>
            <person name="Kohler A."/>
            <person name="Kuo A."/>
            <person name="Nagy L.G."/>
            <person name="Floudas D."/>
            <person name="Copeland A."/>
            <person name="Barry K.W."/>
            <person name="Cichocki N."/>
            <person name="Veneault-Fourrey C."/>
            <person name="LaButti K."/>
            <person name="Lindquist E.A."/>
            <person name="Lipzen A."/>
            <person name="Lundell T."/>
            <person name="Morin E."/>
            <person name="Murat C."/>
            <person name="Riley R."/>
            <person name="Ohm R."/>
            <person name="Sun H."/>
            <person name="Tunlid A."/>
            <person name="Henrissat B."/>
            <person name="Grigoriev I.V."/>
            <person name="Hibbett D.S."/>
            <person name="Martin F."/>
        </authorList>
    </citation>
    <scope>NUCLEOTIDE SEQUENCE [LARGE SCALE GENOMIC DNA]</scope>
    <source>
        <strain evidence="2">h7</strain>
    </source>
</reference>
<dbReference type="Proteomes" id="UP000053424">
    <property type="component" value="Unassembled WGS sequence"/>
</dbReference>
<keyword evidence="2" id="KW-1185">Reference proteome</keyword>
<gene>
    <name evidence="1" type="ORF">M413DRAFT_419457</name>
</gene>
<dbReference type="PANTHER" id="PTHR31252">
    <property type="entry name" value="DUF4419 DOMAIN-CONTAINING PROTEIN"/>
    <property type="match status" value="1"/>
</dbReference>
<dbReference type="STRING" id="686832.A0A0C2YDB9"/>
<protein>
    <recommendedName>
        <fullName evidence="3">DUF4419 domain-containing protein</fullName>
    </recommendedName>
</protein>
<accession>A0A0C2YDB9</accession>
<sequence>MPVKFTIATHRANSIPPYPHPLHGPDQLLYQTWGRRNSRTAQDNGFVNSVRQAYNCHQHLILRPDDVWIAVLGQLNFYVNAHAEELRSQFVKYEGKKELVVSTAGNRYTVDFGSLAKEMTDQIHANVVDKNLKDWILPNFTTTTHNDTVVSAVLMMSTLKAYFSYTTMLKCGIPSVTLKGEKSDWEKLLARVDKLEEFGAETIAWAALLHPIFKRFVKAFDGDSKSDLVDFWGRVCHYTPGGSGPTYLSGWITAFCVWNSEGKWQGPPPIDHDTREDFESKKKRYKGLSLDGVDYPIIDSDSIPSGFCEVDVKVDDNGEELQCMMVSGHMASLVEGKKRDTVRPVSAWFMFENAREGQDEPALTPLILILISHDF</sequence>
<dbReference type="InterPro" id="IPR025533">
    <property type="entry name" value="DUF4419"/>
</dbReference>
<dbReference type="PANTHER" id="PTHR31252:SF11">
    <property type="entry name" value="DUF4419 DOMAIN-CONTAINING PROTEIN"/>
    <property type="match status" value="1"/>
</dbReference>
<reference evidence="1 2" key="1">
    <citation type="submission" date="2014-04" db="EMBL/GenBank/DDBJ databases">
        <authorList>
            <consortium name="DOE Joint Genome Institute"/>
            <person name="Kuo A."/>
            <person name="Gay G."/>
            <person name="Dore J."/>
            <person name="Kohler A."/>
            <person name="Nagy L.G."/>
            <person name="Floudas D."/>
            <person name="Copeland A."/>
            <person name="Barry K.W."/>
            <person name="Cichocki N."/>
            <person name="Veneault-Fourrey C."/>
            <person name="LaButti K."/>
            <person name="Lindquist E.A."/>
            <person name="Lipzen A."/>
            <person name="Lundell T."/>
            <person name="Morin E."/>
            <person name="Murat C."/>
            <person name="Sun H."/>
            <person name="Tunlid A."/>
            <person name="Henrissat B."/>
            <person name="Grigoriev I.V."/>
            <person name="Hibbett D.S."/>
            <person name="Martin F."/>
            <person name="Nordberg H.P."/>
            <person name="Cantor M.N."/>
            <person name="Hua S.X."/>
        </authorList>
    </citation>
    <scope>NUCLEOTIDE SEQUENCE [LARGE SCALE GENOMIC DNA]</scope>
    <source>
        <strain evidence="2">h7</strain>
    </source>
</reference>
<name>A0A0C2YDB9_HEBCY</name>
<evidence type="ECO:0008006" key="3">
    <source>
        <dbReference type="Google" id="ProtNLM"/>
    </source>
</evidence>
<dbReference type="Pfam" id="PF14388">
    <property type="entry name" value="DUF4419"/>
    <property type="match status" value="1"/>
</dbReference>
<evidence type="ECO:0000313" key="1">
    <source>
        <dbReference type="EMBL" id="KIM39032.1"/>
    </source>
</evidence>
<dbReference type="EMBL" id="KN831787">
    <property type="protein sequence ID" value="KIM39032.1"/>
    <property type="molecule type" value="Genomic_DNA"/>
</dbReference>
<evidence type="ECO:0000313" key="2">
    <source>
        <dbReference type="Proteomes" id="UP000053424"/>
    </source>
</evidence>
<dbReference type="HOGENOM" id="CLU_037155_2_0_1"/>
<organism evidence="1 2">
    <name type="scientific">Hebeloma cylindrosporum</name>
    <dbReference type="NCBI Taxonomy" id="76867"/>
    <lineage>
        <taxon>Eukaryota</taxon>
        <taxon>Fungi</taxon>
        <taxon>Dikarya</taxon>
        <taxon>Basidiomycota</taxon>
        <taxon>Agaricomycotina</taxon>
        <taxon>Agaricomycetes</taxon>
        <taxon>Agaricomycetidae</taxon>
        <taxon>Agaricales</taxon>
        <taxon>Agaricineae</taxon>
        <taxon>Hymenogastraceae</taxon>
        <taxon>Hebeloma</taxon>
    </lineage>
</organism>
<dbReference type="OrthoDB" id="9978173at2759"/>
<proteinExistence type="predicted"/>